<evidence type="ECO:0000256" key="1">
    <source>
        <dbReference type="SAM" id="Phobius"/>
    </source>
</evidence>
<keyword evidence="3" id="KW-1185">Reference proteome</keyword>
<accession>A0A0R1YE27</accession>
<dbReference type="EMBL" id="AZGI01000054">
    <property type="protein sequence ID" value="KRM38057.1"/>
    <property type="molecule type" value="Genomic_DNA"/>
</dbReference>
<name>A0A0R1YE27_9LACO</name>
<gene>
    <name evidence="2" type="ORF">FC39_GL001450</name>
</gene>
<keyword evidence="1" id="KW-1133">Transmembrane helix</keyword>
<keyword evidence="1" id="KW-0812">Transmembrane</keyword>
<dbReference type="OrthoDB" id="2317714at2"/>
<protein>
    <recommendedName>
        <fullName evidence="4">MacB-like periplasmic core domain-containing protein</fullName>
    </recommendedName>
</protein>
<keyword evidence="1" id="KW-0472">Membrane</keyword>
<proteinExistence type="predicted"/>
<evidence type="ECO:0008006" key="4">
    <source>
        <dbReference type="Google" id="ProtNLM"/>
    </source>
</evidence>
<dbReference type="Proteomes" id="UP000051223">
    <property type="component" value="Unassembled WGS sequence"/>
</dbReference>
<dbReference type="AlphaFoldDB" id="A0A0R1YE27"/>
<evidence type="ECO:0000313" key="3">
    <source>
        <dbReference type="Proteomes" id="UP000051223"/>
    </source>
</evidence>
<comment type="caution">
    <text evidence="2">The sequence shown here is derived from an EMBL/GenBank/DDBJ whole genome shotgun (WGS) entry which is preliminary data.</text>
</comment>
<reference evidence="2 3" key="1">
    <citation type="journal article" date="2015" name="Genome Announc.">
        <title>Expanding the biotechnology potential of lactobacilli through comparative genomics of 213 strains and associated genera.</title>
        <authorList>
            <person name="Sun Z."/>
            <person name="Harris H.M."/>
            <person name="McCann A."/>
            <person name="Guo C."/>
            <person name="Argimon S."/>
            <person name="Zhang W."/>
            <person name="Yang X."/>
            <person name="Jeffery I.B."/>
            <person name="Cooney J.C."/>
            <person name="Kagawa T.F."/>
            <person name="Liu W."/>
            <person name="Song Y."/>
            <person name="Salvetti E."/>
            <person name="Wrobel A."/>
            <person name="Rasinkangas P."/>
            <person name="Parkhill J."/>
            <person name="Rea M.C."/>
            <person name="O'Sullivan O."/>
            <person name="Ritari J."/>
            <person name="Douillard F.P."/>
            <person name="Paul Ross R."/>
            <person name="Yang R."/>
            <person name="Briner A.E."/>
            <person name="Felis G.E."/>
            <person name="de Vos W.M."/>
            <person name="Barrangou R."/>
            <person name="Klaenhammer T.R."/>
            <person name="Caufield P.W."/>
            <person name="Cui Y."/>
            <person name="Zhang H."/>
            <person name="O'Toole P.W."/>
        </authorList>
    </citation>
    <scope>NUCLEOTIDE SEQUENCE [LARGE SCALE GENOMIC DNA]</scope>
    <source>
        <strain evidence="2 3">DSM 5661</strain>
    </source>
</reference>
<organism evidence="2 3">
    <name type="scientific">Lactobacillus hamsteri DSM 5661 = JCM 6256</name>
    <dbReference type="NCBI Taxonomy" id="1423754"/>
    <lineage>
        <taxon>Bacteria</taxon>
        <taxon>Bacillati</taxon>
        <taxon>Bacillota</taxon>
        <taxon>Bacilli</taxon>
        <taxon>Lactobacillales</taxon>
        <taxon>Lactobacillaceae</taxon>
        <taxon>Lactobacillus</taxon>
    </lineage>
</organism>
<dbReference type="STRING" id="1423754.FC39_GL001450"/>
<feature type="transmembrane region" description="Helical" evidence="1">
    <location>
        <begin position="218"/>
        <end position="240"/>
    </location>
</feature>
<feature type="transmembrane region" description="Helical" evidence="1">
    <location>
        <begin position="291"/>
        <end position="313"/>
    </location>
</feature>
<dbReference type="PATRIC" id="fig|1423754.3.peg.1493"/>
<feature type="transmembrane region" description="Helical" evidence="1">
    <location>
        <begin position="261"/>
        <end position="285"/>
    </location>
</feature>
<dbReference type="RefSeq" id="WP_025080492.1">
    <property type="nucleotide sequence ID" value="NZ_AZGI01000054.1"/>
</dbReference>
<dbReference type="eggNOG" id="ENOG5033H40">
    <property type="taxonomic scope" value="Bacteria"/>
</dbReference>
<sequence length="325" mass="37796">MTWKKITLIFIVFLTFIGTGLILSDVQSREADQLLEAHGLSNNTRYFKTNKEETISDFLKYINNHYRKEKIQLHFDNEIEQNQVLVWANRNMISLPTDSGRFFSLDDFSGKVSFAVLGPNAQIKVMETQGNKYIHNHNQYFSVIGDLKNFPQIEQSKYYLSTGIDQPTAQGQLKNYRIIVDSSTRVIKKIARHYHAKLHTPEFVRDHQIHSFSVVKEILIIMTLWLIAMICNSLIALLHWRQIKLTHLKGNLLGNWFINRSLRLALIEILLCAIAYFCLSWFSFFKGMDHLILLLIGNLLTSIIAYLATWVFLDKREEKGEKINA</sequence>
<evidence type="ECO:0000313" key="2">
    <source>
        <dbReference type="EMBL" id="KRM38057.1"/>
    </source>
</evidence>